<dbReference type="AlphaFoldDB" id="A0A7V2AUE8"/>
<keyword evidence="2" id="KW-1133">Transmembrane helix</keyword>
<feature type="transmembrane region" description="Helical" evidence="2">
    <location>
        <begin position="51"/>
        <end position="72"/>
    </location>
</feature>
<dbReference type="Proteomes" id="UP000886069">
    <property type="component" value="Unassembled WGS sequence"/>
</dbReference>
<dbReference type="InterPro" id="IPR019734">
    <property type="entry name" value="TPR_rpt"/>
</dbReference>
<organism evidence="3">
    <name type="scientific">Eiseniibacteriota bacterium</name>
    <dbReference type="NCBI Taxonomy" id="2212470"/>
    <lineage>
        <taxon>Bacteria</taxon>
        <taxon>Candidatus Eiseniibacteriota</taxon>
    </lineage>
</organism>
<evidence type="ECO:0000256" key="2">
    <source>
        <dbReference type="SAM" id="Phobius"/>
    </source>
</evidence>
<keyword evidence="1" id="KW-0802">TPR repeat</keyword>
<keyword evidence="2" id="KW-0472">Membrane</keyword>
<feature type="transmembrane region" description="Helical" evidence="2">
    <location>
        <begin position="78"/>
        <end position="97"/>
    </location>
</feature>
<name>A0A7V2AUE8_UNCEI</name>
<gene>
    <name evidence="3" type="ORF">ENO08_03170</name>
</gene>
<accession>A0A7V2AUE8</accession>
<proteinExistence type="predicted"/>
<protein>
    <submittedName>
        <fullName evidence="3">Tetratricopeptide repeat protein</fullName>
    </submittedName>
</protein>
<dbReference type="SUPFAM" id="SSF48452">
    <property type="entry name" value="TPR-like"/>
    <property type="match status" value="1"/>
</dbReference>
<dbReference type="EMBL" id="DSEC01000225">
    <property type="protein sequence ID" value="HER43440.1"/>
    <property type="molecule type" value="Genomic_DNA"/>
</dbReference>
<feature type="repeat" description="TPR" evidence="1">
    <location>
        <begin position="132"/>
        <end position="165"/>
    </location>
</feature>
<sequence length="177" mass="19915">FWNNHERANVENFAFHRELPGVLGLPLLTFGAVAPLSLLGVFLTRRRARRLWLLYGGIITYFAAAVVFYVLSRYRLPAVPFLLPFMGAGLVELHALLREKRRGEFLLMIAALAALLYFVNMTAAVDTPTGRSAFFTRVGNAYSAEGKRDEAAEAYRKALRIDPRNETAREALDRIAK</sequence>
<dbReference type="InterPro" id="IPR011990">
    <property type="entry name" value="TPR-like_helical_dom_sf"/>
</dbReference>
<comment type="caution">
    <text evidence="3">The sequence shown here is derived from an EMBL/GenBank/DDBJ whole genome shotgun (WGS) entry which is preliminary data.</text>
</comment>
<dbReference type="Pfam" id="PF00515">
    <property type="entry name" value="TPR_1"/>
    <property type="match status" value="1"/>
</dbReference>
<reference evidence="3" key="1">
    <citation type="journal article" date="2020" name="mSystems">
        <title>Genome- and Community-Level Interaction Insights into Carbon Utilization and Element Cycling Functions of Hydrothermarchaeota in Hydrothermal Sediment.</title>
        <authorList>
            <person name="Zhou Z."/>
            <person name="Liu Y."/>
            <person name="Xu W."/>
            <person name="Pan J."/>
            <person name="Luo Z.H."/>
            <person name="Li M."/>
        </authorList>
    </citation>
    <scope>NUCLEOTIDE SEQUENCE [LARGE SCALE GENOMIC DNA]</scope>
    <source>
        <strain evidence="3">SpSt-1233</strain>
    </source>
</reference>
<feature type="transmembrane region" description="Helical" evidence="2">
    <location>
        <begin position="23"/>
        <end position="44"/>
    </location>
</feature>
<feature type="transmembrane region" description="Helical" evidence="2">
    <location>
        <begin position="104"/>
        <end position="125"/>
    </location>
</feature>
<dbReference type="SMART" id="SM00028">
    <property type="entry name" value="TPR"/>
    <property type="match status" value="1"/>
</dbReference>
<dbReference type="PROSITE" id="PS50293">
    <property type="entry name" value="TPR_REGION"/>
    <property type="match status" value="1"/>
</dbReference>
<dbReference type="Gene3D" id="1.25.40.10">
    <property type="entry name" value="Tetratricopeptide repeat domain"/>
    <property type="match status" value="1"/>
</dbReference>
<dbReference type="PROSITE" id="PS50005">
    <property type="entry name" value="TPR"/>
    <property type="match status" value="1"/>
</dbReference>
<keyword evidence="2" id="KW-0812">Transmembrane</keyword>
<feature type="non-terminal residue" evidence="3">
    <location>
        <position position="1"/>
    </location>
</feature>
<evidence type="ECO:0000313" key="3">
    <source>
        <dbReference type="EMBL" id="HER43440.1"/>
    </source>
</evidence>
<evidence type="ECO:0000256" key="1">
    <source>
        <dbReference type="PROSITE-ProRule" id="PRU00339"/>
    </source>
</evidence>